<dbReference type="InterPro" id="IPR002514">
    <property type="entry name" value="Transposase_8"/>
</dbReference>
<dbReference type="OrthoDB" id="9800877at2"/>
<keyword evidence="2" id="KW-1185">Reference proteome</keyword>
<dbReference type="GO" id="GO:0004803">
    <property type="term" value="F:transposase activity"/>
    <property type="evidence" value="ECO:0007669"/>
    <property type="project" value="InterPro"/>
</dbReference>
<gene>
    <name evidence="1" type="ORF">NS331_16060</name>
</gene>
<comment type="caution">
    <text evidence="1">The sequence shown here is derived from an EMBL/GenBank/DDBJ whole genome shotgun (WGS) entry which is preliminary data.</text>
</comment>
<evidence type="ECO:0000313" key="1">
    <source>
        <dbReference type="EMBL" id="KTT18611.1"/>
    </source>
</evidence>
<dbReference type="Proteomes" id="UP000072741">
    <property type="component" value="Unassembled WGS sequence"/>
</dbReference>
<evidence type="ECO:0008006" key="3">
    <source>
        <dbReference type="Google" id="ProtNLM"/>
    </source>
</evidence>
<proteinExistence type="predicted"/>
<sequence length="133" mass="14438">MQDSGHIPIWPGKRIESTNARGRHRYHAAFKAWIVEQARQPGMSLAGLAMRNQINANQLRRWVVVLQRPGCAEPSAVMLPVTLAAAPLPAAATTASPRACIELSIADVTMRVHAGADTQTLRAVLEALRGDLR</sequence>
<dbReference type="GO" id="GO:0043565">
    <property type="term" value="F:sequence-specific DNA binding"/>
    <property type="evidence" value="ECO:0007669"/>
    <property type="project" value="InterPro"/>
</dbReference>
<protein>
    <recommendedName>
        <fullName evidence="3">Transposase</fullName>
    </recommendedName>
</protein>
<dbReference type="AlphaFoldDB" id="A0A147GQW4"/>
<organism evidence="1 2">
    <name type="scientific">Pseudacidovorax intermedius</name>
    <dbReference type="NCBI Taxonomy" id="433924"/>
    <lineage>
        <taxon>Bacteria</taxon>
        <taxon>Pseudomonadati</taxon>
        <taxon>Pseudomonadota</taxon>
        <taxon>Betaproteobacteria</taxon>
        <taxon>Burkholderiales</taxon>
        <taxon>Comamonadaceae</taxon>
        <taxon>Pseudacidovorax</taxon>
    </lineage>
</organism>
<dbReference type="InterPro" id="IPR010921">
    <property type="entry name" value="Trp_repressor/repl_initiator"/>
</dbReference>
<dbReference type="EMBL" id="LDSL01000101">
    <property type="protein sequence ID" value="KTT18611.1"/>
    <property type="molecule type" value="Genomic_DNA"/>
</dbReference>
<dbReference type="RefSeq" id="WP_058642974.1">
    <property type="nucleotide sequence ID" value="NZ_LDSL01000101.1"/>
</dbReference>
<dbReference type="SUPFAM" id="SSF48295">
    <property type="entry name" value="TrpR-like"/>
    <property type="match status" value="1"/>
</dbReference>
<dbReference type="Pfam" id="PF01527">
    <property type="entry name" value="HTH_Tnp_1"/>
    <property type="match status" value="1"/>
</dbReference>
<dbReference type="NCBIfam" id="NF047595">
    <property type="entry name" value="IS66_ISRel24_TnpA"/>
    <property type="match status" value="1"/>
</dbReference>
<reference evidence="1 2" key="1">
    <citation type="journal article" date="2016" name="Front. Microbiol.">
        <title>Genomic Resource of Rice Seed Associated Bacteria.</title>
        <authorList>
            <person name="Midha S."/>
            <person name="Bansal K."/>
            <person name="Sharma S."/>
            <person name="Kumar N."/>
            <person name="Patil P.P."/>
            <person name="Chaudhry V."/>
            <person name="Patil P.B."/>
        </authorList>
    </citation>
    <scope>NUCLEOTIDE SEQUENCE [LARGE SCALE GENOMIC DNA]</scope>
    <source>
        <strain evidence="1 2">NS331</strain>
    </source>
</reference>
<accession>A0A147GQW4</accession>
<name>A0A147GQW4_9BURK</name>
<dbReference type="GO" id="GO:0006313">
    <property type="term" value="P:DNA transposition"/>
    <property type="evidence" value="ECO:0007669"/>
    <property type="project" value="InterPro"/>
</dbReference>
<evidence type="ECO:0000313" key="2">
    <source>
        <dbReference type="Proteomes" id="UP000072741"/>
    </source>
</evidence>